<keyword evidence="1" id="KW-0863">Zinc-finger</keyword>
<comment type="caution">
    <text evidence="4">The sequence shown here is derived from an EMBL/GenBank/DDBJ whole genome shotgun (WGS) entry which is preliminary data.</text>
</comment>
<dbReference type="GO" id="GO:0008270">
    <property type="term" value="F:zinc ion binding"/>
    <property type="evidence" value="ECO:0007669"/>
    <property type="project" value="UniProtKB-KW"/>
</dbReference>
<feature type="region of interest" description="Disordered" evidence="2">
    <location>
        <begin position="289"/>
        <end position="329"/>
    </location>
</feature>
<accession>A0A7J8Q9S0</accession>
<dbReference type="InterPro" id="IPR025836">
    <property type="entry name" value="Zn_knuckle_CX2CX4HX4C"/>
</dbReference>
<dbReference type="GO" id="GO:0003676">
    <property type="term" value="F:nucleic acid binding"/>
    <property type="evidence" value="ECO:0007669"/>
    <property type="project" value="InterPro"/>
</dbReference>
<evidence type="ECO:0000259" key="3">
    <source>
        <dbReference type="PROSITE" id="PS50158"/>
    </source>
</evidence>
<feature type="domain" description="CCHC-type" evidence="3">
    <location>
        <begin position="236"/>
        <end position="250"/>
    </location>
</feature>
<dbReference type="PROSITE" id="PS50158">
    <property type="entry name" value="ZF_CCHC"/>
    <property type="match status" value="1"/>
</dbReference>
<name>A0A7J8Q9S0_GOSRA</name>
<evidence type="ECO:0000313" key="5">
    <source>
        <dbReference type="Proteomes" id="UP000593578"/>
    </source>
</evidence>
<dbReference type="PANTHER" id="PTHR31286:SF178">
    <property type="entry name" value="DUF4283 DOMAIN-CONTAINING PROTEIN"/>
    <property type="match status" value="1"/>
</dbReference>
<feature type="non-terminal residue" evidence="4">
    <location>
        <position position="357"/>
    </location>
</feature>
<gene>
    <name evidence="4" type="ORF">Gorai_007810</name>
</gene>
<feature type="compositionally biased region" description="Basic and acidic residues" evidence="2">
    <location>
        <begin position="298"/>
        <end position="328"/>
    </location>
</feature>
<keyword evidence="1" id="KW-0479">Metal-binding</keyword>
<reference evidence="4 5" key="1">
    <citation type="journal article" date="2019" name="Genome Biol. Evol.">
        <title>Insights into the evolution of the New World diploid cottons (Gossypium, subgenus Houzingenia) based on genome sequencing.</title>
        <authorList>
            <person name="Grover C.E."/>
            <person name="Arick M.A. 2nd"/>
            <person name="Thrash A."/>
            <person name="Conover J.L."/>
            <person name="Sanders W.S."/>
            <person name="Peterson D.G."/>
            <person name="Frelichowski J.E."/>
            <person name="Scheffler J.A."/>
            <person name="Scheffler B.E."/>
            <person name="Wendel J.F."/>
        </authorList>
    </citation>
    <scope>NUCLEOTIDE SEQUENCE [LARGE SCALE GENOMIC DNA]</scope>
    <source>
        <strain evidence="4">8</strain>
        <tissue evidence="4">Leaf</tissue>
    </source>
</reference>
<evidence type="ECO:0000313" key="4">
    <source>
        <dbReference type="EMBL" id="MBA0598030.1"/>
    </source>
</evidence>
<dbReference type="InterPro" id="IPR040256">
    <property type="entry name" value="At4g02000-like"/>
</dbReference>
<sequence>FFGLPGFVILASAICVSAGNLGLSGLVSLSLRSSSWRLALSKFSYGWLMEERSDFNVTSMTEEINDLLDRLKFLEEESTQVIYNIDTHSACGFKSWAVGKIMATEIPNREAMYRVFISLWFTKEEVDFVACLFSMLPFEKGKEIESYEFWWSPFWLRIYNFPLELMDRQMALDVGNALGELVAIYWKDRNGGWTEFVRIKVKINVLKPLRRVVKLLDKEGTEVIGVIKYERLPDFCYVCGLIGHSSKTCKHNKEGSPLNESNLQYGSWMRAPIVIPNQDRNIRRNGVELVNSKTQMNNDKEESQSDSRGESEQLGWKGKERLGEEDQCHPPLWKKGTIKLCGTGWEGVRVNERDTGI</sequence>
<dbReference type="PANTHER" id="PTHR31286">
    <property type="entry name" value="GLYCINE-RICH CELL WALL STRUCTURAL PROTEIN 1.8-LIKE"/>
    <property type="match status" value="1"/>
</dbReference>
<keyword evidence="1" id="KW-0862">Zinc</keyword>
<protein>
    <recommendedName>
        <fullName evidence="3">CCHC-type domain-containing protein</fullName>
    </recommendedName>
</protein>
<dbReference type="EMBL" id="JABEZZ010000010">
    <property type="protein sequence ID" value="MBA0598030.1"/>
    <property type="molecule type" value="Genomic_DNA"/>
</dbReference>
<organism evidence="4 5">
    <name type="scientific">Gossypium raimondii</name>
    <name type="common">Peruvian cotton</name>
    <name type="synonym">Gossypium klotzschianum subsp. raimondii</name>
    <dbReference type="NCBI Taxonomy" id="29730"/>
    <lineage>
        <taxon>Eukaryota</taxon>
        <taxon>Viridiplantae</taxon>
        <taxon>Streptophyta</taxon>
        <taxon>Embryophyta</taxon>
        <taxon>Tracheophyta</taxon>
        <taxon>Spermatophyta</taxon>
        <taxon>Magnoliopsida</taxon>
        <taxon>eudicotyledons</taxon>
        <taxon>Gunneridae</taxon>
        <taxon>Pentapetalae</taxon>
        <taxon>rosids</taxon>
        <taxon>malvids</taxon>
        <taxon>Malvales</taxon>
        <taxon>Malvaceae</taxon>
        <taxon>Malvoideae</taxon>
        <taxon>Gossypium</taxon>
    </lineage>
</organism>
<dbReference type="AlphaFoldDB" id="A0A7J8Q9S0"/>
<dbReference type="InterPro" id="IPR001878">
    <property type="entry name" value="Znf_CCHC"/>
</dbReference>
<dbReference type="Proteomes" id="UP000593578">
    <property type="component" value="Unassembled WGS sequence"/>
</dbReference>
<proteinExistence type="predicted"/>
<evidence type="ECO:0000256" key="2">
    <source>
        <dbReference type="SAM" id="MobiDB-lite"/>
    </source>
</evidence>
<evidence type="ECO:0000256" key="1">
    <source>
        <dbReference type="PROSITE-ProRule" id="PRU00047"/>
    </source>
</evidence>
<dbReference type="Pfam" id="PF14392">
    <property type="entry name" value="zf-CCHC_4"/>
    <property type="match status" value="1"/>
</dbReference>